<dbReference type="AlphaFoldDB" id="A0A8S0Y6U8"/>
<evidence type="ECO:0000313" key="2">
    <source>
        <dbReference type="Proteomes" id="UP000494216"/>
    </source>
</evidence>
<keyword evidence="2" id="KW-1185">Reference proteome</keyword>
<evidence type="ECO:0000313" key="1">
    <source>
        <dbReference type="EMBL" id="CAA9892249.1"/>
    </source>
</evidence>
<comment type="caution">
    <text evidence="1">The sequence shown here is derived from an EMBL/GenBank/DDBJ whole genome shotgun (WGS) entry which is preliminary data.</text>
</comment>
<accession>A0A8S0Y6U8</accession>
<gene>
    <name evidence="1" type="ORF">METHB2_610014</name>
</gene>
<proteinExistence type="predicted"/>
<reference evidence="1 2" key="1">
    <citation type="submission" date="2020-02" db="EMBL/GenBank/DDBJ databases">
        <authorList>
            <person name="Hogendoorn C."/>
        </authorList>
    </citation>
    <scope>NUCLEOTIDE SEQUENCE [LARGE SCALE GENOMIC DNA]</scope>
    <source>
        <strain evidence="1">METHB21</strain>
    </source>
</reference>
<organism evidence="1 2">
    <name type="scientific">Candidatus Methylobacter favarea</name>
    <dbReference type="NCBI Taxonomy" id="2707345"/>
    <lineage>
        <taxon>Bacteria</taxon>
        <taxon>Pseudomonadati</taxon>
        <taxon>Pseudomonadota</taxon>
        <taxon>Gammaproteobacteria</taxon>
        <taxon>Methylococcales</taxon>
        <taxon>Methylococcaceae</taxon>
        <taxon>Methylobacter</taxon>
    </lineage>
</organism>
<protein>
    <submittedName>
        <fullName evidence="1">Uncharacterized protein</fullName>
    </submittedName>
</protein>
<sequence length="47" mass="5423">MPIDKSYTLSAHRRFLAAVVANSPCSFGLWYRQFKRLPGIRACYTMV</sequence>
<dbReference type="EMBL" id="CADCXN010000093">
    <property type="protein sequence ID" value="CAA9892249.1"/>
    <property type="molecule type" value="Genomic_DNA"/>
</dbReference>
<dbReference type="Proteomes" id="UP000494216">
    <property type="component" value="Unassembled WGS sequence"/>
</dbReference>
<name>A0A8S0Y6U8_9GAMM</name>